<dbReference type="PANTHER" id="PTHR31827">
    <property type="entry name" value="EMB|CAB89363.1"/>
    <property type="match status" value="1"/>
</dbReference>
<name>A0A1W0A4Q5_9STRA</name>
<dbReference type="Proteomes" id="UP000243217">
    <property type="component" value="Unassembled WGS sequence"/>
</dbReference>
<reference evidence="1 2" key="1">
    <citation type="journal article" date="2014" name="Genome Biol. Evol.">
        <title>The secreted proteins of Achlya hypogyna and Thraustotheca clavata identify the ancestral oomycete secretome and reveal gene acquisitions by horizontal gene transfer.</title>
        <authorList>
            <person name="Misner I."/>
            <person name="Blouin N."/>
            <person name="Leonard G."/>
            <person name="Richards T.A."/>
            <person name="Lane C.E."/>
        </authorList>
    </citation>
    <scope>NUCLEOTIDE SEQUENCE [LARGE SCALE GENOMIC DNA]</scope>
    <source>
        <strain evidence="1 2">ATCC 34112</strain>
    </source>
</reference>
<accession>A0A1W0A4Q5</accession>
<keyword evidence="2" id="KW-1185">Reference proteome</keyword>
<dbReference type="STRING" id="74557.A0A1W0A4Q5"/>
<sequence>MSTNRCFVLGCEHPPTDPTSNKCEKHKHRAKCQGDPHCFNQVYARGRCVRHGGKKPCLYKGCTGNARRNDMCHRHGGARRRLCSEPGCDKIVSERRKCSRHCEAQLCQFSNCLLKARLHGFCGTHYRYKAQHIEPTAWNVLDVSVNNAPLAEVESQILSSLFDDCAIDETHHESGFHVLHITRSEAIHMPLVDLRDTLVANKPQQNHL</sequence>
<comment type="caution">
    <text evidence="1">The sequence shown here is derived from an EMBL/GenBank/DDBJ whole genome shotgun (WGS) entry which is preliminary data.</text>
</comment>
<organism evidence="1 2">
    <name type="scientific">Thraustotheca clavata</name>
    <dbReference type="NCBI Taxonomy" id="74557"/>
    <lineage>
        <taxon>Eukaryota</taxon>
        <taxon>Sar</taxon>
        <taxon>Stramenopiles</taxon>
        <taxon>Oomycota</taxon>
        <taxon>Saprolegniomycetes</taxon>
        <taxon>Saprolegniales</taxon>
        <taxon>Achlyaceae</taxon>
        <taxon>Thraustotheca</taxon>
    </lineage>
</organism>
<evidence type="ECO:0000313" key="2">
    <source>
        <dbReference type="Proteomes" id="UP000243217"/>
    </source>
</evidence>
<protein>
    <submittedName>
        <fullName evidence="1">Uncharacterized protein</fullName>
    </submittedName>
</protein>
<dbReference type="EMBL" id="JNBS01000477">
    <property type="protein sequence ID" value="OQS05276.1"/>
    <property type="molecule type" value="Genomic_DNA"/>
</dbReference>
<dbReference type="AlphaFoldDB" id="A0A1W0A4Q5"/>
<dbReference type="OrthoDB" id="57553at2759"/>
<proteinExistence type="predicted"/>
<evidence type="ECO:0000313" key="1">
    <source>
        <dbReference type="EMBL" id="OQS05276.1"/>
    </source>
</evidence>
<dbReference type="PANTHER" id="PTHR31827:SF1">
    <property type="entry name" value="EMB|CAB89363.1"/>
    <property type="match status" value="1"/>
</dbReference>
<gene>
    <name evidence="1" type="ORF">THRCLA_02571</name>
</gene>